<proteinExistence type="inferred from homology"/>
<dbReference type="SUPFAM" id="SSF88946">
    <property type="entry name" value="Sigma2 domain of RNA polymerase sigma factors"/>
    <property type="match status" value="1"/>
</dbReference>
<dbReference type="InterPro" id="IPR007624">
    <property type="entry name" value="RNA_pol_sigma70_r3"/>
</dbReference>
<evidence type="ECO:0000259" key="7">
    <source>
        <dbReference type="PROSITE" id="PS00716"/>
    </source>
</evidence>
<dbReference type="Proteomes" id="UP000324781">
    <property type="component" value="Unassembled WGS sequence"/>
</dbReference>
<keyword evidence="1 5" id="KW-0805">Transcription regulation</keyword>
<dbReference type="InterPro" id="IPR036388">
    <property type="entry name" value="WH-like_DNA-bd_sf"/>
</dbReference>
<dbReference type="NCBIfam" id="NF004052">
    <property type="entry name" value="PRK05572.1"/>
    <property type="match status" value="1"/>
</dbReference>
<reference evidence="8 9" key="1">
    <citation type="submission" date="2016-11" db="EMBL/GenBank/DDBJ databases">
        <authorList>
            <person name="Varghese N."/>
            <person name="Submissions S."/>
        </authorList>
    </citation>
    <scope>NUCLEOTIDE SEQUENCE [LARGE SCALE GENOMIC DNA]</scope>
    <source>
        <strain evidence="8 9">DSM 19027</strain>
    </source>
</reference>
<evidence type="ECO:0000313" key="9">
    <source>
        <dbReference type="Proteomes" id="UP000324781"/>
    </source>
</evidence>
<dbReference type="InterPro" id="IPR013325">
    <property type="entry name" value="RNA_pol_sigma_r2"/>
</dbReference>
<evidence type="ECO:0000256" key="4">
    <source>
        <dbReference type="ARBA" id="ARBA00023163"/>
    </source>
</evidence>
<comment type="function">
    <text evidence="5">Sigma factors are initiation factors that promote the attachment of RNA polymerase to specific initiation sites and are then released.</text>
</comment>
<keyword evidence="4 5" id="KW-0804">Transcription</keyword>
<evidence type="ECO:0000256" key="2">
    <source>
        <dbReference type="ARBA" id="ARBA00023082"/>
    </source>
</evidence>
<dbReference type="PROSITE" id="PS00716">
    <property type="entry name" value="SIGMA70_2"/>
    <property type="match status" value="1"/>
</dbReference>
<accession>A0A1M6GWR4</accession>
<dbReference type="RefSeq" id="WP_149678842.1">
    <property type="nucleotide sequence ID" value="NZ_DAONMB010000031.1"/>
</dbReference>
<dbReference type="Gene3D" id="1.20.120.1810">
    <property type="match status" value="1"/>
</dbReference>
<dbReference type="InterPro" id="IPR007627">
    <property type="entry name" value="RNA_pol_sigma70_r2"/>
</dbReference>
<protein>
    <recommendedName>
        <fullName evidence="5">RNA polymerase sigma factor</fullName>
    </recommendedName>
</protein>
<name>A0A1M6GWR4_9FIRM</name>
<dbReference type="PRINTS" id="PR00046">
    <property type="entry name" value="SIGMA70FCT"/>
</dbReference>
<dbReference type="PROSITE" id="PS00715">
    <property type="entry name" value="SIGMA70_1"/>
    <property type="match status" value="1"/>
</dbReference>
<evidence type="ECO:0000256" key="3">
    <source>
        <dbReference type="ARBA" id="ARBA00023125"/>
    </source>
</evidence>
<dbReference type="OrthoDB" id="9809557at2"/>
<dbReference type="InterPro" id="IPR007630">
    <property type="entry name" value="RNA_pol_sigma70_r4"/>
</dbReference>
<dbReference type="NCBIfam" id="TIGR02937">
    <property type="entry name" value="sigma70-ECF"/>
    <property type="match status" value="1"/>
</dbReference>
<dbReference type="NCBIfam" id="TIGR02980">
    <property type="entry name" value="SigBFG"/>
    <property type="match status" value="1"/>
</dbReference>
<organism evidence="8 9">
    <name type="scientific">Thermoclostridium caenicola</name>
    <dbReference type="NCBI Taxonomy" id="659425"/>
    <lineage>
        <taxon>Bacteria</taxon>
        <taxon>Bacillati</taxon>
        <taxon>Bacillota</taxon>
        <taxon>Clostridia</taxon>
        <taxon>Eubacteriales</taxon>
        <taxon>Oscillospiraceae</taxon>
        <taxon>Thermoclostridium</taxon>
    </lineage>
</organism>
<feature type="domain" description="RNA polymerase sigma-70" evidence="6">
    <location>
        <begin position="50"/>
        <end position="63"/>
    </location>
</feature>
<dbReference type="Pfam" id="PF04539">
    <property type="entry name" value="Sigma70_r3"/>
    <property type="match status" value="1"/>
</dbReference>
<dbReference type="PANTHER" id="PTHR30385:SF4">
    <property type="entry name" value="RNA POLYMERASE SIGMA-E FACTOR"/>
    <property type="match status" value="1"/>
</dbReference>
<dbReference type="EMBL" id="FQZP01000027">
    <property type="protein sequence ID" value="SHJ14315.1"/>
    <property type="molecule type" value="Genomic_DNA"/>
</dbReference>
<sequence length="244" mass="27998">MDYSDEKIIELIKKAQQGDKEARSAIIDKNTGLVWSVVRRFKNRNVETEDLFQIGCIGLIKAVDKFDPSFNVRFSTYAVPMILGEIRRYFRDDGAIKVSRSLKELSLKARDVGEKLEQELGRPPTINELANALGEEAETVVHALEASRAPESLFREFEDDEGSENRLIDRIIAAHANDEADRVERISLYNALRQLSTRDKRLIWLRYYWGQTQQNVAKKLGISQVQVSRLEKKILDMLKSKLEG</sequence>
<dbReference type="InterPro" id="IPR014322">
    <property type="entry name" value="RNA_pol_sigma-B/F/G"/>
</dbReference>
<evidence type="ECO:0000256" key="5">
    <source>
        <dbReference type="RuleBase" id="RU362124"/>
    </source>
</evidence>
<gene>
    <name evidence="8" type="ORF">SAMN05444373_102714</name>
</gene>
<evidence type="ECO:0000313" key="8">
    <source>
        <dbReference type="EMBL" id="SHJ14315.1"/>
    </source>
</evidence>
<dbReference type="SUPFAM" id="SSF88659">
    <property type="entry name" value="Sigma3 and sigma4 domains of RNA polymerase sigma factors"/>
    <property type="match status" value="2"/>
</dbReference>
<dbReference type="PANTHER" id="PTHR30385">
    <property type="entry name" value="SIGMA FACTOR F FLAGELLAR"/>
    <property type="match status" value="1"/>
</dbReference>
<comment type="similarity">
    <text evidence="5">Belongs to the sigma-70 factor family.</text>
</comment>
<dbReference type="Pfam" id="PF04542">
    <property type="entry name" value="Sigma70_r2"/>
    <property type="match status" value="1"/>
</dbReference>
<dbReference type="InterPro" id="IPR000943">
    <property type="entry name" value="RNA_pol_sigma70"/>
</dbReference>
<dbReference type="PIRSF" id="PIRSF000770">
    <property type="entry name" value="RNA_pol_sigma-SigE/K"/>
    <property type="match status" value="1"/>
</dbReference>
<dbReference type="AlphaFoldDB" id="A0A1M6GWR4"/>
<dbReference type="InterPro" id="IPR013324">
    <property type="entry name" value="RNA_pol_sigma_r3/r4-like"/>
</dbReference>
<feature type="domain" description="RNA polymerase sigma-70" evidence="7">
    <location>
        <begin position="212"/>
        <end position="238"/>
    </location>
</feature>
<keyword evidence="2 5" id="KW-0731">Sigma factor</keyword>
<dbReference type="GO" id="GO:0003677">
    <property type="term" value="F:DNA binding"/>
    <property type="evidence" value="ECO:0007669"/>
    <property type="project" value="UniProtKB-KW"/>
</dbReference>
<keyword evidence="9" id="KW-1185">Reference proteome</keyword>
<dbReference type="Gene3D" id="1.10.10.10">
    <property type="entry name" value="Winged helix-like DNA-binding domain superfamily/Winged helix DNA-binding domain"/>
    <property type="match status" value="2"/>
</dbReference>
<evidence type="ECO:0000256" key="1">
    <source>
        <dbReference type="ARBA" id="ARBA00023015"/>
    </source>
</evidence>
<keyword evidence="3 5" id="KW-0238">DNA-binding</keyword>
<dbReference type="GO" id="GO:0006352">
    <property type="term" value="P:DNA-templated transcription initiation"/>
    <property type="evidence" value="ECO:0007669"/>
    <property type="project" value="InterPro"/>
</dbReference>
<dbReference type="InterPro" id="IPR014284">
    <property type="entry name" value="RNA_pol_sigma-70_dom"/>
</dbReference>
<dbReference type="GO" id="GO:0016987">
    <property type="term" value="F:sigma factor activity"/>
    <property type="evidence" value="ECO:0007669"/>
    <property type="project" value="UniProtKB-KW"/>
</dbReference>
<evidence type="ECO:0000259" key="6">
    <source>
        <dbReference type="PROSITE" id="PS00715"/>
    </source>
</evidence>
<dbReference type="Pfam" id="PF04545">
    <property type="entry name" value="Sigma70_r4"/>
    <property type="match status" value="1"/>
</dbReference>